<evidence type="ECO:0000256" key="10">
    <source>
        <dbReference type="PIRSR" id="PIRSR000463-1"/>
    </source>
</evidence>
<feature type="active site" description="Proton donor" evidence="9 10">
    <location>
        <position position="526"/>
    </location>
</feature>
<dbReference type="FunFam" id="2.60.40.1180:FF:000002">
    <property type="entry name" value="1,4-alpha-glucan branching enzyme GlgB"/>
    <property type="match status" value="1"/>
</dbReference>
<dbReference type="InterPro" id="IPR013783">
    <property type="entry name" value="Ig-like_fold"/>
</dbReference>
<dbReference type="Pfam" id="PF02922">
    <property type="entry name" value="CBM_48"/>
    <property type="match status" value="1"/>
</dbReference>
<evidence type="ECO:0000313" key="14">
    <source>
        <dbReference type="Proteomes" id="UP000236173"/>
    </source>
</evidence>
<feature type="region of interest" description="Disordered" evidence="11">
    <location>
        <begin position="1"/>
        <end position="26"/>
    </location>
</feature>
<evidence type="ECO:0000256" key="6">
    <source>
        <dbReference type="ARBA" id="ARBA00022679"/>
    </source>
</evidence>
<dbReference type="SUPFAM" id="SSF51445">
    <property type="entry name" value="(Trans)glycosidases"/>
    <property type="match status" value="1"/>
</dbReference>
<keyword evidence="5 9" id="KW-0328">Glycosyltransferase</keyword>
<dbReference type="InterPro" id="IPR044143">
    <property type="entry name" value="GlgB_N_E_set_prok"/>
</dbReference>
<dbReference type="GO" id="GO:0043169">
    <property type="term" value="F:cation binding"/>
    <property type="evidence" value="ECO:0007669"/>
    <property type="project" value="InterPro"/>
</dbReference>
<evidence type="ECO:0000256" key="3">
    <source>
        <dbReference type="ARBA" id="ARBA00009000"/>
    </source>
</evidence>
<dbReference type="EMBL" id="BEHT01000009">
    <property type="protein sequence ID" value="GBC98350.1"/>
    <property type="molecule type" value="Genomic_DNA"/>
</dbReference>
<dbReference type="PANTHER" id="PTHR43651:SF3">
    <property type="entry name" value="1,4-ALPHA-GLUCAN-BRANCHING ENZYME"/>
    <property type="match status" value="1"/>
</dbReference>
<evidence type="ECO:0000256" key="4">
    <source>
        <dbReference type="ARBA" id="ARBA00022600"/>
    </source>
</evidence>
<dbReference type="Gene3D" id="2.60.40.10">
    <property type="entry name" value="Immunoglobulins"/>
    <property type="match status" value="2"/>
</dbReference>
<accession>A0A2H5XAY0</accession>
<comment type="caution">
    <text evidence="13">The sequence shown here is derived from an EMBL/GenBank/DDBJ whole genome shotgun (WGS) entry which is preliminary data.</text>
</comment>
<dbReference type="InterPro" id="IPR037439">
    <property type="entry name" value="Branching_enzy"/>
</dbReference>
<dbReference type="SMART" id="SM00642">
    <property type="entry name" value="Aamy"/>
    <property type="match status" value="1"/>
</dbReference>
<evidence type="ECO:0000313" key="13">
    <source>
        <dbReference type="EMBL" id="GBC98350.1"/>
    </source>
</evidence>
<keyword evidence="7 9" id="KW-0320">Glycogen biosynthesis</keyword>
<dbReference type="AlphaFoldDB" id="A0A2H5XAY0"/>
<dbReference type="Gene3D" id="3.20.20.80">
    <property type="entry name" value="Glycosidases"/>
    <property type="match status" value="1"/>
</dbReference>
<dbReference type="GO" id="GO:0005829">
    <property type="term" value="C:cytosol"/>
    <property type="evidence" value="ECO:0007669"/>
    <property type="project" value="TreeGrafter"/>
</dbReference>
<dbReference type="InterPro" id="IPR054169">
    <property type="entry name" value="GlgB_N"/>
</dbReference>
<dbReference type="HAMAP" id="MF_00685">
    <property type="entry name" value="GlgB"/>
    <property type="match status" value="1"/>
</dbReference>
<name>A0A2H5XAY0_9BACT</name>
<dbReference type="InterPro" id="IPR006048">
    <property type="entry name" value="A-amylase/branching_C"/>
</dbReference>
<dbReference type="InterPro" id="IPR006407">
    <property type="entry name" value="GlgB"/>
</dbReference>
<dbReference type="NCBIfam" id="NF008967">
    <property type="entry name" value="PRK12313.1"/>
    <property type="match status" value="1"/>
</dbReference>
<keyword evidence="8 9" id="KW-0119">Carbohydrate metabolism</keyword>
<dbReference type="InterPro" id="IPR017853">
    <property type="entry name" value="GH"/>
</dbReference>
<dbReference type="InterPro" id="IPR004193">
    <property type="entry name" value="Glyco_hydro_13_N"/>
</dbReference>
<protein>
    <recommendedName>
        <fullName evidence="9">1,4-alpha-glucan branching enzyme GlgB</fullName>
        <ecNumber evidence="9">2.4.1.18</ecNumber>
    </recommendedName>
    <alternativeName>
        <fullName evidence="9">1,4-alpha-D-glucan:1,4-alpha-D-glucan 6-glucosyl-transferase</fullName>
    </alternativeName>
    <alternativeName>
        <fullName evidence="9">Alpha-(1-&gt;4)-glucan branching enzyme</fullName>
    </alternativeName>
    <alternativeName>
        <fullName evidence="9">Glycogen branching enzyme</fullName>
        <shortName evidence="9">BE</shortName>
    </alternativeName>
</protein>
<dbReference type="GO" id="GO:0003844">
    <property type="term" value="F:1,4-alpha-glucan branching enzyme activity"/>
    <property type="evidence" value="ECO:0007669"/>
    <property type="project" value="UniProtKB-UniRule"/>
</dbReference>
<sequence>MPTVTQFLSGDSEGASPDAPTDDRPSHNLCPVTGMIDPLFTAPPEQVAAVCGGYCDDPFAVLGIHTVDIGREEAHFAFPAPRPAPRVVVVRAFFPFAESVAVRALDSGEVVPMQRIHPEGFFEAMFWERSEPFAYRIIVNGTQEFYDPYAFPPLLSDFDLHLIAEGNHFRLWQVLGAHIVELDAPNGLGEKVRGVRFAVWAPNALRVSVVGDFNRWDGRVHPMRFRHEAGVWELFLPEEVLGGTEGLLYKFEVKGRYGGYLQLKADPIGFYHEVRPKSASVLWDLSRYRWNDEDWLARRGEIQSLDKPISIYEVHLGSWRRVQESDGSWRWMTYRELAEQLVPYAKDMGFTHIELLPVMEHPLDESWGYQVTGYFAPTSRYGSPDDFKAFMDACHQAGIGVILDWVPAHFPKDMHGLVFFDGTNLYEYGDWRGDHPDWHTKVFNFGRNEVRNFLIASALFWLSEYHADGLRIDAVASMLYLDYSRKPGEWQPNIYGGNEHLEAIDFLKRLNEIVHQQVPGILMIAEESTAWPMVTRPTYVGGLGFDFKWNMGWMHDTLFYFSKDPIYRKYHHGALTFSLWYAFSENFILPLSHDEVVHGKASLLGKMPGDLWQKFANLRALFGYMWAHPGKKLLFMGGEIAQWREWDYASSVDWHLLQWESHQGIQRLVRDLNWLYRNETALHEWDCDHRGFEWIDFSDADNSVVSFIRWARDWRDCVVVVCNFTPVVRRDYRIGVPFGGVWREVLNTDWQHYGGSNVGNGEVIAEALPWQNRPFSVRLTLPPLAVVFLKRAES</sequence>
<evidence type="ECO:0000256" key="8">
    <source>
        <dbReference type="ARBA" id="ARBA00023277"/>
    </source>
</evidence>
<comment type="function">
    <text evidence="9">Catalyzes the formation of the alpha-1,6-glucosidic linkages in glycogen by scission of a 1,4-alpha-linked oligosaccharide from growing alpha-1,4-glucan chains and the subsequent attachment of the oligosaccharide to the alpha-1,6 position.</text>
</comment>
<dbReference type="GO" id="GO:0005978">
    <property type="term" value="P:glycogen biosynthetic process"/>
    <property type="evidence" value="ECO:0007669"/>
    <property type="project" value="UniProtKB-UniRule"/>
</dbReference>
<comment type="subunit">
    <text evidence="9">Monomer.</text>
</comment>
<evidence type="ECO:0000256" key="5">
    <source>
        <dbReference type="ARBA" id="ARBA00022676"/>
    </source>
</evidence>
<dbReference type="NCBIfam" id="NF003811">
    <property type="entry name" value="PRK05402.1"/>
    <property type="match status" value="1"/>
</dbReference>
<feature type="domain" description="Glycosyl hydrolase family 13 catalytic" evidence="12">
    <location>
        <begin position="313"/>
        <end position="701"/>
    </location>
</feature>
<gene>
    <name evidence="9 13" type="primary">glgB</name>
    <name evidence="13" type="ORF">HRbin17_00852</name>
</gene>
<dbReference type="EC" id="2.4.1.18" evidence="9"/>
<dbReference type="Pfam" id="PF22019">
    <property type="entry name" value="GlgB_N"/>
    <property type="match status" value="1"/>
</dbReference>
<evidence type="ECO:0000256" key="11">
    <source>
        <dbReference type="SAM" id="MobiDB-lite"/>
    </source>
</evidence>
<dbReference type="PIRSF" id="PIRSF000463">
    <property type="entry name" value="GlgB"/>
    <property type="match status" value="1"/>
</dbReference>
<keyword evidence="6 9" id="KW-0808">Transferase</keyword>
<dbReference type="PANTHER" id="PTHR43651">
    <property type="entry name" value="1,4-ALPHA-GLUCAN-BRANCHING ENZYME"/>
    <property type="match status" value="1"/>
</dbReference>
<dbReference type="InterPro" id="IPR014756">
    <property type="entry name" value="Ig_E-set"/>
</dbReference>
<comment type="catalytic activity">
    <reaction evidence="1 9">
        <text>Transfers a segment of a (1-&gt;4)-alpha-D-glucan chain to a primary hydroxy group in a similar glucan chain.</text>
        <dbReference type="EC" id="2.4.1.18"/>
    </reaction>
</comment>
<dbReference type="Pfam" id="PF00128">
    <property type="entry name" value="Alpha-amylase"/>
    <property type="match status" value="1"/>
</dbReference>
<evidence type="ECO:0000256" key="2">
    <source>
        <dbReference type="ARBA" id="ARBA00004964"/>
    </source>
</evidence>
<dbReference type="FunFam" id="3.20.20.80:FF:000003">
    <property type="entry name" value="1,4-alpha-glucan branching enzyme GlgB"/>
    <property type="match status" value="1"/>
</dbReference>
<dbReference type="SUPFAM" id="SSF81296">
    <property type="entry name" value="E set domains"/>
    <property type="match status" value="2"/>
</dbReference>
<comment type="pathway">
    <text evidence="2 9">Glycan biosynthesis; glycogen biosynthesis.</text>
</comment>
<dbReference type="NCBIfam" id="TIGR01515">
    <property type="entry name" value="branching_enzym"/>
    <property type="match status" value="1"/>
</dbReference>
<keyword evidence="4 9" id="KW-0321">Glycogen metabolism</keyword>
<evidence type="ECO:0000256" key="7">
    <source>
        <dbReference type="ARBA" id="ARBA00023056"/>
    </source>
</evidence>
<dbReference type="InterPro" id="IPR006047">
    <property type="entry name" value="GH13_cat_dom"/>
</dbReference>
<dbReference type="SUPFAM" id="SSF51011">
    <property type="entry name" value="Glycosyl hydrolase domain"/>
    <property type="match status" value="1"/>
</dbReference>
<proteinExistence type="inferred from homology"/>
<dbReference type="UniPathway" id="UPA00164"/>
<evidence type="ECO:0000256" key="9">
    <source>
        <dbReference type="HAMAP-Rule" id="MF_00685"/>
    </source>
</evidence>
<dbReference type="Pfam" id="PF02806">
    <property type="entry name" value="Alpha-amylase_C"/>
    <property type="match status" value="1"/>
</dbReference>
<reference evidence="14" key="1">
    <citation type="submission" date="2017-09" db="EMBL/GenBank/DDBJ databases">
        <title>Metaegenomics of thermophilic ammonia-oxidizing enrichment culture.</title>
        <authorList>
            <person name="Kato S."/>
            <person name="Suzuki K."/>
        </authorList>
    </citation>
    <scope>NUCLEOTIDE SEQUENCE [LARGE SCALE GENOMIC DNA]</scope>
</reference>
<evidence type="ECO:0000256" key="1">
    <source>
        <dbReference type="ARBA" id="ARBA00000826"/>
    </source>
</evidence>
<dbReference type="Gene3D" id="2.60.40.1180">
    <property type="entry name" value="Golgi alpha-mannosidase II"/>
    <property type="match status" value="1"/>
</dbReference>
<dbReference type="GO" id="GO:0004553">
    <property type="term" value="F:hydrolase activity, hydrolyzing O-glycosyl compounds"/>
    <property type="evidence" value="ECO:0007669"/>
    <property type="project" value="InterPro"/>
</dbReference>
<dbReference type="Proteomes" id="UP000236173">
    <property type="component" value="Unassembled WGS sequence"/>
</dbReference>
<evidence type="ECO:0000259" key="12">
    <source>
        <dbReference type="SMART" id="SM00642"/>
    </source>
</evidence>
<organism evidence="13 14">
    <name type="scientific">Candidatus Fervidibacter japonicus</name>
    <dbReference type="NCBI Taxonomy" id="2035412"/>
    <lineage>
        <taxon>Bacteria</taxon>
        <taxon>Candidatus Fervidibacterota</taxon>
        <taxon>Candidatus Fervidibacter</taxon>
    </lineage>
</organism>
<comment type="similarity">
    <text evidence="3 9">Belongs to the glycosyl hydrolase 13 family. GlgB subfamily.</text>
</comment>
<dbReference type="CDD" id="cd11322">
    <property type="entry name" value="AmyAc_Glg_BE"/>
    <property type="match status" value="1"/>
</dbReference>
<dbReference type="CDD" id="cd02855">
    <property type="entry name" value="E_set_GBE_prok_N"/>
    <property type="match status" value="1"/>
</dbReference>
<dbReference type="InterPro" id="IPR013780">
    <property type="entry name" value="Glyco_hydro_b"/>
</dbReference>
<feature type="active site" description="Nucleophile" evidence="9 10">
    <location>
        <position position="473"/>
    </location>
</feature>